<evidence type="ECO:0008006" key="3">
    <source>
        <dbReference type="Google" id="ProtNLM"/>
    </source>
</evidence>
<comment type="caution">
    <text evidence="1">The sequence shown here is derived from an EMBL/GenBank/DDBJ whole genome shotgun (WGS) entry which is preliminary data.</text>
</comment>
<dbReference type="SUPFAM" id="SSF52540">
    <property type="entry name" value="P-loop containing nucleoside triphosphate hydrolases"/>
    <property type="match status" value="1"/>
</dbReference>
<keyword evidence="2" id="KW-1185">Reference proteome</keyword>
<sequence length="304" mass="33045">MIDWKLKLLIVVLTNAGGTGKTHVTEILDCLARLAGLSVCVVDADQGCRGYINRNGKANATVLNWNAGEMLQPAEWSARHLAQVDVGIFDLGANFLSMDTPAAGFLNDVVETAQDQNIRTVFAPIDAPDKVGARLLAERLYTQFSTLFEVFIVKNDNRGTGNFGPARLIDPQTLSIPFLDAGYESVRLRQQRRLDEVIEAPEDGYAMASAAIASRLLEIANNPIVEDLFGTAMRKPLEAAAQGRPGPLRFVVATPADARDEKLRANMAVRAAHTILARSASADPQALQAAFEAEREALLRFQKC</sequence>
<organism evidence="1 2">
    <name type="scientific">Pacificimonas flava</name>
    <dbReference type="NCBI Taxonomy" id="1234595"/>
    <lineage>
        <taxon>Bacteria</taxon>
        <taxon>Pseudomonadati</taxon>
        <taxon>Pseudomonadota</taxon>
        <taxon>Alphaproteobacteria</taxon>
        <taxon>Sphingomonadales</taxon>
        <taxon>Sphingosinicellaceae</taxon>
        <taxon>Pacificimonas</taxon>
    </lineage>
</organism>
<evidence type="ECO:0000313" key="1">
    <source>
        <dbReference type="EMBL" id="EMD81893.1"/>
    </source>
</evidence>
<dbReference type="Proteomes" id="UP000011717">
    <property type="component" value="Unassembled WGS sequence"/>
</dbReference>
<dbReference type="RefSeq" id="WP_008603646.1">
    <property type="nucleotide sequence ID" value="NZ_AMRV01000012.1"/>
</dbReference>
<dbReference type="AlphaFoldDB" id="M2U271"/>
<dbReference type="OrthoDB" id="7432810at2"/>
<evidence type="ECO:0000313" key="2">
    <source>
        <dbReference type="Proteomes" id="UP000011717"/>
    </source>
</evidence>
<reference evidence="1 2" key="1">
    <citation type="journal article" date="2013" name="Genome Announc.">
        <title>Draft Genome Sequence of Strain JLT2015T, Belonging to the Family Sphingomonadaceae of the Alphaproteobacteria.</title>
        <authorList>
            <person name="Tang K."/>
            <person name="Liu K."/>
            <person name="Li S."/>
            <person name="Jiao N."/>
        </authorList>
    </citation>
    <scope>NUCLEOTIDE SEQUENCE [LARGE SCALE GENOMIC DNA]</scope>
    <source>
        <strain evidence="1 2">JLT2015</strain>
    </source>
</reference>
<gene>
    <name evidence="1" type="ORF">C725_2682</name>
</gene>
<accession>M2U271</accession>
<protein>
    <recommendedName>
        <fullName evidence="3">CobQ/CobB/MinD/ParA nucleotide binding domain-containing protein</fullName>
    </recommendedName>
</protein>
<proteinExistence type="predicted"/>
<name>M2U271_9SPHN</name>
<dbReference type="InterPro" id="IPR027417">
    <property type="entry name" value="P-loop_NTPase"/>
</dbReference>
<dbReference type="EMBL" id="AMRV01000012">
    <property type="protein sequence ID" value="EMD81893.1"/>
    <property type="molecule type" value="Genomic_DNA"/>
</dbReference>